<evidence type="ECO:0000313" key="3">
    <source>
        <dbReference type="Proteomes" id="UP001189429"/>
    </source>
</evidence>
<gene>
    <name evidence="2" type="ORF">PCOR1329_LOCUS5898</name>
</gene>
<comment type="caution">
    <text evidence="2">The sequence shown here is derived from an EMBL/GenBank/DDBJ whole genome shotgun (WGS) entry which is preliminary data.</text>
</comment>
<dbReference type="Proteomes" id="UP001189429">
    <property type="component" value="Unassembled WGS sequence"/>
</dbReference>
<feature type="non-terminal residue" evidence="2">
    <location>
        <position position="1"/>
    </location>
</feature>
<protein>
    <submittedName>
        <fullName evidence="2">Uncharacterized protein</fullName>
    </submittedName>
</protein>
<sequence>GRLMAIADARTAEGLAQHSAGADAHVDRARLGDLRDPGTDLSRMWRCAFGWAPAGRPSLQMCGARGEHLLDAAGPHASTCCIGEATVGHNPVKEELHRFAVMGDPRSELEPENLVRSRPLDRPADVLTAAVGRLSALDVGVTSSATAPAPGEDAAEAMWQRKNRERDSVRGELEELGIVYSSVVWTSHGRPHLQAAAVQRALRERIGAALARRGARTSLATVARLDDSAAEPGAGVWRELAAVDAAAAAGAQGSAPAALGGPGGARPAAPAAGAQAAQRLM</sequence>
<evidence type="ECO:0000256" key="1">
    <source>
        <dbReference type="SAM" id="MobiDB-lite"/>
    </source>
</evidence>
<feature type="region of interest" description="Disordered" evidence="1">
    <location>
        <begin position="253"/>
        <end position="281"/>
    </location>
</feature>
<keyword evidence="3" id="KW-1185">Reference proteome</keyword>
<accession>A0ABN9PWP6</accession>
<reference evidence="2" key="1">
    <citation type="submission" date="2023-10" db="EMBL/GenBank/DDBJ databases">
        <authorList>
            <person name="Chen Y."/>
            <person name="Shah S."/>
            <person name="Dougan E. K."/>
            <person name="Thang M."/>
            <person name="Chan C."/>
        </authorList>
    </citation>
    <scope>NUCLEOTIDE SEQUENCE [LARGE SCALE GENOMIC DNA]</scope>
</reference>
<dbReference type="EMBL" id="CAUYUJ010001565">
    <property type="protein sequence ID" value="CAK0796533.1"/>
    <property type="molecule type" value="Genomic_DNA"/>
</dbReference>
<name>A0ABN9PWP6_9DINO</name>
<proteinExistence type="predicted"/>
<organism evidence="2 3">
    <name type="scientific">Prorocentrum cordatum</name>
    <dbReference type="NCBI Taxonomy" id="2364126"/>
    <lineage>
        <taxon>Eukaryota</taxon>
        <taxon>Sar</taxon>
        <taxon>Alveolata</taxon>
        <taxon>Dinophyceae</taxon>
        <taxon>Prorocentrales</taxon>
        <taxon>Prorocentraceae</taxon>
        <taxon>Prorocentrum</taxon>
    </lineage>
</organism>
<evidence type="ECO:0000313" key="2">
    <source>
        <dbReference type="EMBL" id="CAK0796533.1"/>
    </source>
</evidence>